<keyword evidence="4 6" id="KW-0560">Oxidoreductase</keyword>
<dbReference type="EMBL" id="CP013195">
    <property type="protein sequence ID" value="ALO49395.1"/>
    <property type="molecule type" value="Genomic_DNA"/>
</dbReference>
<comment type="catalytic activity">
    <reaction evidence="6">
        <text>coproporphyrinogen III + 3 O2 = coproporphyrin III + 3 H2O2</text>
        <dbReference type="Rhea" id="RHEA:43436"/>
        <dbReference type="ChEBI" id="CHEBI:15379"/>
        <dbReference type="ChEBI" id="CHEBI:16240"/>
        <dbReference type="ChEBI" id="CHEBI:57309"/>
        <dbReference type="ChEBI" id="CHEBI:131725"/>
        <dbReference type="EC" id="1.3.3.15"/>
    </reaction>
</comment>
<evidence type="ECO:0000313" key="9">
    <source>
        <dbReference type="Proteomes" id="UP000056252"/>
    </source>
</evidence>
<dbReference type="STRING" id="76123.AS203_10070"/>
<dbReference type="UniPathway" id="UPA00252"/>
<keyword evidence="2 6" id="KW-0285">Flavoprotein</keyword>
<dbReference type="KEGG" id="peo:AS203_10070"/>
<name>A0A0S2KMS1_9BACT</name>
<dbReference type="InterPro" id="IPR002937">
    <property type="entry name" value="Amino_oxidase"/>
</dbReference>
<dbReference type="Gene3D" id="1.10.3110.10">
    <property type="entry name" value="protoporphyrinogen ix oxidase, domain 3"/>
    <property type="match status" value="1"/>
</dbReference>
<proteinExistence type="inferred from homology"/>
<keyword evidence="5 6" id="KW-0350">Heme biosynthesis</keyword>
<dbReference type="Gene3D" id="3.50.50.60">
    <property type="entry name" value="FAD/NAD(P)-binding domain"/>
    <property type="match status" value="1"/>
</dbReference>
<dbReference type="NCBIfam" id="TIGR00562">
    <property type="entry name" value="proto_IX_ox"/>
    <property type="match status" value="1"/>
</dbReference>
<evidence type="ECO:0000256" key="6">
    <source>
        <dbReference type="RuleBase" id="RU364052"/>
    </source>
</evidence>
<dbReference type="PANTHER" id="PTHR42923">
    <property type="entry name" value="PROTOPORPHYRINOGEN OXIDASE"/>
    <property type="match status" value="1"/>
</dbReference>
<dbReference type="GO" id="GO:0006783">
    <property type="term" value="P:heme biosynthetic process"/>
    <property type="evidence" value="ECO:0007669"/>
    <property type="project" value="UniProtKB-UniRule"/>
</dbReference>
<evidence type="ECO:0000256" key="5">
    <source>
        <dbReference type="ARBA" id="ARBA00023133"/>
    </source>
</evidence>
<dbReference type="GO" id="GO:0005737">
    <property type="term" value="C:cytoplasm"/>
    <property type="evidence" value="ECO:0007669"/>
    <property type="project" value="UniProtKB-SubCell"/>
</dbReference>
<dbReference type="SUPFAM" id="SSF51905">
    <property type="entry name" value="FAD/NAD(P)-binding domain"/>
    <property type="match status" value="1"/>
</dbReference>
<protein>
    <recommendedName>
        <fullName evidence="6">Coproporphyrinogen III oxidase</fullName>
        <ecNumber evidence="6">1.3.3.15</ecNumber>
    </recommendedName>
</protein>
<organism evidence="8 9">
    <name type="scientific">Hoylesella enoeca</name>
    <dbReference type="NCBI Taxonomy" id="76123"/>
    <lineage>
        <taxon>Bacteria</taxon>
        <taxon>Pseudomonadati</taxon>
        <taxon>Bacteroidota</taxon>
        <taxon>Bacteroidia</taxon>
        <taxon>Bacteroidales</taxon>
        <taxon>Prevotellaceae</taxon>
        <taxon>Hoylesella</taxon>
    </lineage>
</organism>
<evidence type="ECO:0000256" key="4">
    <source>
        <dbReference type="ARBA" id="ARBA00023002"/>
    </source>
</evidence>
<dbReference type="RefSeq" id="WP_025065262.1">
    <property type="nucleotide sequence ID" value="NZ_CP013195.1"/>
</dbReference>
<accession>A0A0S2KMS1</accession>
<dbReference type="InterPro" id="IPR004572">
    <property type="entry name" value="Protoporphyrinogen_oxidase"/>
</dbReference>
<dbReference type="Pfam" id="PF01593">
    <property type="entry name" value="Amino_oxidase"/>
    <property type="match status" value="1"/>
</dbReference>
<evidence type="ECO:0000259" key="7">
    <source>
        <dbReference type="Pfam" id="PF01593"/>
    </source>
</evidence>
<dbReference type="PANTHER" id="PTHR42923:SF3">
    <property type="entry name" value="PROTOPORPHYRINOGEN OXIDASE"/>
    <property type="match status" value="1"/>
</dbReference>
<keyword evidence="3 6" id="KW-0274">FAD</keyword>
<dbReference type="Gene3D" id="3.90.660.20">
    <property type="entry name" value="Protoporphyrinogen oxidase, mitochondrial, domain 2"/>
    <property type="match status" value="1"/>
</dbReference>
<keyword evidence="9" id="KW-1185">Reference proteome</keyword>
<comment type="function">
    <text evidence="6">Involved in coproporphyrin-dependent heme b biosynthesis. Catalyzes the oxidation of coproporphyrinogen III to coproporphyrin III.</text>
</comment>
<comment type="similarity">
    <text evidence="6">Belongs to the protoporphyrinogen/coproporphyrinogen oxidase family. Coproporphyrinogen III oxidase subfamily.</text>
</comment>
<dbReference type="AlphaFoldDB" id="A0A0S2KMS1"/>
<comment type="subcellular location">
    <subcellularLocation>
        <location evidence="6">Cytoplasm</location>
    </subcellularLocation>
</comment>
<evidence type="ECO:0000256" key="3">
    <source>
        <dbReference type="ARBA" id="ARBA00022827"/>
    </source>
</evidence>
<dbReference type="Proteomes" id="UP000056252">
    <property type="component" value="Chromosome"/>
</dbReference>
<dbReference type="SUPFAM" id="SSF54373">
    <property type="entry name" value="FAD-linked reductases, C-terminal domain"/>
    <property type="match status" value="1"/>
</dbReference>
<comment type="cofactor">
    <cofactor evidence="1 6">
        <name>FAD</name>
        <dbReference type="ChEBI" id="CHEBI:57692"/>
    </cofactor>
</comment>
<sequence length="459" mass="50338">MENEDFRMRDVVVIGAGLTGLTAAFYAQKRGLNVEIVEQADRIGGQICTHRVGNFIFESGPNTGTVSCPEVAELFNDLHPHCELELARASSKCRLVWKNGQFHPLPHGIATALTTPLFTWSDKLRIIGEPWRRKGTDPDESVGALAARRLGKSYLDYAVDPFVSGIYAGDPMMLPTRFALPKLYHLEQDYGSFIRGAIAKAREPKTERDRLATRKVFSARGGLQHLIDALGQAVGQKHVTCNATNIKIAPEKGSFVVQLTVNGNQQQLIRCKRVITTCGAYALPALLPFVDAAQMQAISSLKYAPVVQIGVGIAHADKARHAAFGGLIPSREHQNVLGILFPSACFAGRSPENGAVFSFFLGGVHHPEYIRKSDDELQSIIDQALHTMLKYPADMPIDAFRIYRHPQAIPQYEWSTDARLAAIDAIQRQFPGLIIAGNLRDGIGMAHRIKQGASIGKTI</sequence>
<feature type="domain" description="Amine oxidase" evidence="7">
    <location>
        <begin position="18"/>
        <end position="438"/>
    </location>
</feature>
<dbReference type="GO" id="GO:0004729">
    <property type="term" value="F:oxygen-dependent protoporphyrinogen oxidase activity"/>
    <property type="evidence" value="ECO:0007669"/>
    <property type="project" value="UniProtKB-UniRule"/>
</dbReference>
<dbReference type="EC" id="1.3.3.15" evidence="6"/>
<keyword evidence="6" id="KW-0963">Cytoplasm</keyword>
<evidence type="ECO:0000256" key="2">
    <source>
        <dbReference type="ARBA" id="ARBA00022630"/>
    </source>
</evidence>
<dbReference type="OrthoDB" id="9805195at2"/>
<dbReference type="eggNOG" id="COG1232">
    <property type="taxonomic scope" value="Bacteria"/>
</dbReference>
<comment type="pathway">
    <text evidence="6">Porphyrin-containing compound metabolism; protoheme biosynthesis.</text>
</comment>
<evidence type="ECO:0000313" key="8">
    <source>
        <dbReference type="EMBL" id="ALO49395.1"/>
    </source>
</evidence>
<evidence type="ECO:0000256" key="1">
    <source>
        <dbReference type="ARBA" id="ARBA00001974"/>
    </source>
</evidence>
<dbReference type="InterPro" id="IPR036188">
    <property type="entry name" value="FAD/NAD-bd_sf"/>
</dbReference>
<dbReference type="InterPro" id="IPR050464">
    <property type="entry name" value="Zeta_carotene_desat/Oxidored"/>
</dbReference>
<gene>
    <name evidence="8" type="ORF">AS203_10070</name>
</gene>
<reference evidence="9" key="1">
    <citation type="submission" date="2015-11" db="EMBL/GenBank/DDBJ databases">
        <authorList>
            <person name="Holder M.E."/>
            <person name="Ajami N.J."/>
            <person name="Petrosino J.F."/>
        </authorList>
    </citation>
    <scope>NUCLEOTIDE SEQUENCE [LARGE SCALE GENOMIC DNA]</scope>
    <source>
        <strain evidence="9">F0113</strain>
    </source>
</reference>